<keyword evidence="2" id="KW-1185">Reference proteome</keyword>
<dbReference type="AlphaFoldDB" id="M7X9D5"/>
<dbReference type="Proteomes" id="UP000010953">
    <property type="component" value="Unassembled WGS sequence"/>
</dbReference>
<gene>
    <name evidence="1" type="ORF">C943_02435</name>
</gene>
<evidence type="ECO:0000313" key="2">
    <source>
        <dbReference type="Proteomes" id="UP000010953"/>
    </source>
</evidence>
<dbReference type="InParanoid" id="M7X9D5"/>
<reference evidence="1" key="1">
    <citation type="submission" date="2013-01" db="EMBL/GenBank/DDBJ databases">
        <title>Genome assembly of Mariniradius saccharolyticus AK6.</title>
        <authorList>
            <person name="Vaidya B."/>
            <person name="Khatri I."/>
            <person name="Tanuku N.R.S."/>
            <person name="Subramanian S."/>
            <person name="Pinnaka A."/>
        </authorList>
    </citation>
    <scope>NUCLEOTIDE SEQUENCE [LARGE SCALE GENOMIC DNA]</scope>
    <source>
        <strain evidence="1">AK6</strain>
    </source>
</reference>
<comment type="caution">
    <text evidence="1">The sequence shown here is derived from an EMBL/GenBank/DDBJ whole genome shotgun (WGS) entry which is preliminary data.</text>
</comment>
<evidence type="ECO:0000313" key="1">
    <source>
        <dbReference type="EMBL" id="EMS31288.1"/>
    </source>
</evidence>
<organism evidence="1 2">
    <name type="scientific">Mariniradius saccharolyticus AK6</name>
    <dbReference type="NCBI Taxonomy" id="1239962"/>
    <lineage>
        <taxon>Bacteria</taxon>
        <taxon>Pseudomonadati</taxon>
        <taxon>Bacteroidota</taxon>
        <taxon>Cytophagia</taxon>
        <taxon>Cytophagales</taxon>
        <taxon>Cyclobacteriaceae</taxon>
        <taxon>Mariniradius</taxon>
    </lineage>
</organism>
<dbReference type="EMBL" id="AMZY02000020">
    <property type="protein sequence ID" value="EMS31288.1"/>
    <property type="molecule type" value="Genomic_DNA"/>
</dbReference>
<protein>
    <submittedName>
        <fullName evidence="1">Uncharacterized protein</fullName>
    </submittedName>
</protein>
<name>M7X9D5_9BACT</name>
<dbReference type="STRING" id="1239962.C943_02435"/>
<proteinExistence type="predicted"/>
<accession>M7X9D5</accession>
<sequence length="214" mass="23332">MIVLIVLFCGIQNGHAQLQMLRDQGTGAPITANPYAGVKGTPYIGEFASGAIIFNEKDTANNIQIAFNGYANSLEVKVDGQIFAYTPQKILGFVISPDGGAELYRSGFVLPGLGENRFVQILEDGNYTLIKHKYKILGNDPSATYGTQNAKSFNPAEDLFVAKGGVVKPWKTKTKNLEEIFGPDYAKVAALIKENGLNIRDEADVIRLFRLLNS</sequence>